<sequence>DSVHRGSRGGTEVELCRSLWPEKAGSDCPHCGGQAATSESGAAPASAAVRFLDAASERPDSAPAAVAQPLRSALKRCGDEATGSSPPSSSSVSRPKDRKVTGSGCKITFAAEPKVSEIENFSHLSEELWHDGSFMVDCDTCDSRILFGVGGSCVGAAGRPRFAQNQVVCNSCLAERLFSEIGAWLVVALASRAADGDHVELDRVAEEPVSSLVDALLQLGPGSRADTLVGLLGEEVSEAEARAEVLMKARSKVSSVLGSGVPGSPVQQRLSRKRALPGGQESQSSPSTGQQPGPADGRAASQSSKKRLRKAGSAQVRPQKRATLLGGSKPTTKQP</sequence>
<feature type="compositionally biased region" description="Low complexity" evidence="1">
    <location>
        <begin position="254"/>
        <end position="266"/>
    </location>
</feature>
<dbReference type="EMBL" id="CAJNNV010031305">
    <property type="protein sequence ID" value="CAE8635556.1"/>
    <property type="molecule type" value="Genomic_DNA"/>
</dbReference>
<evidence type="ECO:0000256" key="1">
    <source>
        <dbReference type="SAM" id="MobiDB-lite"/>
    </source>
</evidence>
<evidence type="ECO:0000313" key="3">
    <source>
        <dbReference type="Proteomes" id="UP000654075"/>
    </source>
</evidence>
<gene>
    <name evidence="2" type="ORF">PGLA1383_LOCUS51151</name>
</gene>
<feature type="compositionally biased region" description="Low complexity" evidence="1">
    <location>
        <begin position="84"/>
        <end position="93"/>
    </location>
</feature>
<comment type="caution">
    <text evidence="2">The sequence shown here is derived from an EMBL/GenBank/DDBJ whole genome shotgun (WGS) entry which is preliminary data.</text>
</comment>
<reference evidence="2" key="1">
    <citation type="submission" date="2021-02" db="EMBL/GenBank/DDBJ databases">
        <authorList>
            <person name="Dougan E. K."/>
            <person name="Rhodes N."/>
            <person name="Thang M."/>
            <person name="Chan C."/>
        </authorList>
    </citation>
    <scope>NUCLEOTIDE SEQUENCE</scope>
</reference>
<organism evidence="2 3">
    <name type="scientific">Polarella glacialis</name>
    <name type="common">Dinoflagellate</name>
    <dbReference type="NCBI Taxonomy" id="89957"/>
    <lineage>
        <taxon>Eukaryota</taxon>
        <taxon>Sar</taxon>
        <taxon>Alveolata</taxon>
        <taxon>Dinophyceae</taxon>
        <taxon>Suessiales</taxon>
        <taxon>Suessiaceae</taxon>
        <taxon>Polarella</taxon>
    </lineage>
</organism>
<accession>A0A813HC02</accession>
<dbReference type="Proteomes" id="UP000654075">
    <property type="component" value="Unassembled WGS sequence"/>
</dbReference>
<dbReference type="AlphaFoldDB" id="A0A813HC02"/>
<feature type="region of interest" description="Disordered" evidence="1">
    <location>
        <begin position="76"/>
        <end position="101"/>
    </location>
</feature>
<feature type="non-terminal residue" evidence="2">
    <location>
        <position position="1"/>
    </location>
</feature>
<proteinExistence type="predicted"/>
<feature type="region of interest" description="Disordered" evidence="1">
    <location>
        <begin position="254"/>
        <end position="335"/>
    </location>
</feature>
<evidence type="ECO:0000313" key="2">
    <source>
        <dbReference type="EMBL" id="CAE8635556.1"/>
    </source>
</evidence>
<keyword evidence="3" id="KW-1185">Reference proteome</keyword>
<feature type="compositionally biased region" description="Low complexity" evidence="1">
    <location>
        <begin position="277"/>
        <end position="294"/>
    </location>
</feature>
<name>A0A813HC02_POLGL</name>
<protein>
    <submittedName>
        <fullName evidence="2">Uncharacterized protein</fullName>
    </submittedName>
</protein>